<organism evidence="1">
    <name type="scientific">Chlorobaculum parvum</name>
    <dbReference type="NCBI Taxonomy" id="274539"/>
    <lineage>
        <taxon>Bacteria</taxon>
        <taxon>Pseudomonadati</taxon>
        <taxon>Chlorobiota</taxon>
        <taxon>Chlorobiia</taxon>
        <taxon>Chlorobiales</taxon>
        <taxon>Chlorobiaceae</taxon>
        <taxon>Chlorobaculum</taxon>
    </lineage>
</organism>
<evidence type="ECO:0008006" key="2">
    <source>
        <dbReference type="Google" id="ProtNLM"/>
    </source>
</evidence>
<gene>
    <name evidence="1" type="ORF">ENL07_04055</name>
</gene>
<evidence type="ECO:0000313" key="1">
    <source>
        <dbReference type="EMBL" id="HHE31806.1"/>
    </source>
</evidence>
<accession>A0A7C5HR44</accession>
<dbReference type="Pfam" id="PF09720">
    <property type="entry name" value="Unstab_antitox"/>
    <property type="match status" value="1"/>
</dbReference>
<dbReference type="AlphaFoldDB" id="A0A7C5HR44"/>
<sequence>MNIDRIASEALKLDPKSRAILAETIWESLEDPYLVSSDVTDEESISLAMKRDEEIESGTVTPLSHDELMSRLCRHED</sequence>
<comment type="caution">
    <text evidence="1">The sequence shown here is derived from an EMBL/GenBank/DDBJ whole genome shotgun (WGS) entry which is preliminary data.</text>
</comment>
<name>A0A7C5HR44_9CHLB</name>
<proteinExistence type="predicted"/>
<dbReference type="InterPro" id="IPR013406">
    <property type="entry name" value="CHP02574_addiction_mod"/>
</dbReference>
<protein>
    <recommendedName>
        <fullName evidence="2">Addiction module protein</fullName>
    </recommendedName>
</protein>
<reference evidence="1" key="1">
    <citation type="journal article" date="2020" name="mSystems">
        <title>Genome- and Community-Level Interaction Insights into Carbon Utilization and Element Cycling Functions of Hydrothermarchaeota in Hydrothermal Sediment.</title>
        <authorList>
            <person name="Zhou Z."/>
            <person name="Liu Y."/>
            <person name="Xu W."/>
            <person name="Pan J."/>
            <person name="Luo Z.H."/>
            <person name="Li M."/>
        </authorList>
    </citation>
    <scope>NUCLEOTIDE SEQUENCE [LARGE SCALE GENOMIC DNA]</scope>
    <source>
        <strain evidence="1">HyVt-633</strain>
    </source>
</reference>
<dbReference type="Proteomes" id="UP000886058">
    <property type="component" value="Unassembled WGS sequence"/>
</dbReference>
<dbReference type="EMBL" id="DRSQ01000085">
    <property type="protein sequence ID" value="HHE31806.1"/>
    <property type="molecule type" value="Genomic_DNA"/>
</dbReference>